<feature type="compositionally biased region" description="Basic and acidic residues" evidence="1">
    <location>
        <begin position="559"/>
        <end position="572"/>
    </location>
</feature>
<feature type="region of interest" description="Disordered" evidence="1">
    <location>
        <begin position="458"/>
        <end position="478"/>
    </location>
</feature>
<feature type="compositionally biased region" description="Polar residues" evidence="1">
    <location>
        <begin position="468"/>
        <end position="478"/>
    </location>
</feature>
<evidence type="ECO:0000313" key="3">
    <source>
        <dbReference type="Proteomes" id="UP000005239"/>
    </source>
</evidence>
<name>A0A2A6B2G7_PRIPA</name>
<organism evidence="2 3">
    <name type="scientific">Pristionchus pacificus</name>
    <name type="common">Parasitic nematode worm</name>
    <dbReference type="NCBI Taxonomy" id="54126"/>
    <lineage>
        <taxon>Eukaryota</taxon>
        <taxon>Metazoa</taxon>
        <taxon>Ecdysozoa</taxon>
        <taxon>Nematoda</taxon>
        <taxon>Chromadorea</taxon>
        <taxon>Rhabditida</taxon>
        <taxon>Rhabditina</taxon>
        <taxon>Diplogasteromorpha</taxon>
        <taxon>Diplogasteroidea</taxon>
        <taxon>Neodiplogasteridae</taxon>
        <taxon>Pristionchus</taxon>
    </lineage>
</organism>
<evidence type="ECO:0000313" key="2">
    <source>
        <dbReference type="EnsemblMetazoa" id="PPA23528.1"/>
    </source>
</evidence>
<reference evidence="3" key="1">
    <citation type="journal article" date="2008" name="Nat. Genet.">
        <title>The Pristionchus pacificus genome provides a unique perspective on nematode lifestyle and parasitism.</title>
        <authorList>
            <person name="Dieterich C."/>
            <person name="Clifton S.W."/>
            <person name="Schuster L.N."/>
            <person name="Chinwalla A."/>
            <person name="Delehaunty K."/>
            <person name="Dinkelacker I."/>
            <person name="Fulton L."/>
            <person name="Fulton R."/>
            <person name="Godfrey J."/>
            <person name="Minx P."/>
            <person name="Mitreva M."/>
            <person name="Roeseler W."/>
            <person name="Tian H."/>
            <person name="Witte H."/>
            <person name="Yang S.P."/>
            <person name="Wilson R.K."/>
            <person name="Sommer R.J."/>
        </authorList>
    </citation>
    <scope>NUCLEOTIDE SEQUENCE [LARGE SCALE GENOMIC DNA]</scope>
    <source>
        <strain evidence="3">PS312</strain>
    </source>
</reference>
<protein>
    <submittedName>
        <fullName evidence="2">Uncharacterized protein</fullName>
    </submittedName>
</protein>
<keyword evidence="3" id="KW-1185">Reference proteome</keyword>
<proteinExistence type="predicted"/>
<evidence type="ECO:0000256" key="1">
    <source>
        <dbReference type="SAM" id="MobiDB-lite"/>
    </source>
</evidence>
<dbReference type="AlphaFoldDB" id="A0A2A6B2G7"/>
<reference evidence="2" key="2">
    <citation type="submission" date="2022-06" db="UniProtKB">
        <authorList>
            <consortium name="EnsemblMetazoa"/>
        </authorList>
    </citation>
    <scope>IDENTIFICATION</scope>
    <source>
        <strain evidence="2">PS312</strain>
    </source>
</reference>
<accession>A0A2A6B2G7</accession>
<feature type="region of interest" description="Disordered" evidence="1">
    <location>
        <begin position="549"/>
        <end position="588"/>
    </location>
</feature>
<gene>
    <name evidence="2" type="primary">WBGene00113082</name>
</gene>
<accession>A0A8R1YH86</accession>
<dbReference type="EnsemblMetazoa" id="PPA23528.1">
    <property type="protein sequence ID" value="PPA23528.1"/>
    <property type="gene ID" value="WBGene00113082"/>
</dbReference>
<sequence length="588" mass="68400">MRVGFVPNPADSGALISGLAWQFPESAPQPFILGQISAYCMRTSPVKYWDGLRKSHPWVMILVCITSRIFSLHRLTRLPVVRIVAAAAKKIGESEKEIGGMDTVGDGIEKKEMDWIEEEIGKEERNDQVVTGIEGLIVLLEKKKKEWESANSLPGKFAMKMLTRIRNEANDIKNKILMHDPEFAFQEHEMDLMPEINIDPETKALEIIKEIDTLLLVKKEEYSTGEDRIESEEEKEKFYHDYDSLVKKIVGNVHKLSLYYQPGTSEYLVEKIDSSKPIDQMHEETGCFAVVLRRWGDFDSSHRYENLHIKELFISLILEKLRLIECRLEEEKEKRMESSAANPALKWMRDLRFLHYRHWKKEVTLWLTTSRTHQQSRRKKLRHALLKIDQHWDSYPLYSTPNGQEACRVVYVYREIRSNRNRYRMAPIFIPGTEEDCPLKDEVETMECIVCRDPARARASDSDGYESDATQSPNTNASGILIRRIKKSKKPLNDSNTEMGEALSPEQLKLIAEECKLTEKERVAFNELVDKTDLELSELYRYSFFFPRVSPSTPSQANEEMKSRSEVPREALPEDAVAEKRRKYRRHH</sequence>
<dbReference type="Proteomes" id="UP000005239">
    <property type="component" value="Unassembled WGS sequence"/>
</dbReference>